<protein>
    <submittedName>
        <fullName evidence="2">Uncharacterized protein</fullName>
    </submittedName>
</protein>
<reference evidence="3" key="1">
    <citation type="journal article" date="2019" name="Int. J. Syst. Evol. Microbiol.">
        <title>The Global Catalogue of Microorganisms (GCM) 10K type strain sequencing project: providing services to taxonomists for standard genome sequencing and annotation.</title>
        <authorList>
            <consortium name="The Broad Institute Genomics Platform"/>
            <consortium name="The Broad Institute Genome Sequencing Center for Infectious Disease"/>
            <person name="Wu L."/>
            <person name="Ma J."/>
        </authorList>
    </citation>
    <scope>NUCLEOTIDE SEQUENCE [LARGE SCALE GENOMIC DNA]</scope>
    <source>
        <strain evidence="3">JCM 4866</strain>
    </source>
</reference>
<organism evidence="2 3">
    <name type="scientific">Streptomyces lomondensis</name>
    <dbReference type="NCBI Taxonomy" id="68229"/>
    <lineage>
        <taxon>Bacteria</taxon>
        <taxon>Bacillati</taxon>
        <taxon>Actinomycetota</taxon>
        <taxon>Actinomycetes</taxon>
        <taxon>Kitasatosporales</taxon>
        <taxon>Streptomycetaceae</taxon>
        <taxon>Streptomyces</taxon>
    </lineage>
</organism>
<accession>A0ABQ2XQV3</accession>
<dbReference type="EMBL" id="BMWC01000015">
    <property type="protein sequence ID" value="GGX29714.1"/>
    <property type="molecule type" value="Genomic_DNA"/>
</dbReference>
<comment type="caution">
    <text evidence="2">The sequence shown here is derived from an EMBL/GenBank/DDBJ whole genome shotgun (WGS) entry which is preliminary data.</text>
</comment>
<evidence type="ECO:0000313" key="3">
    <source>
        <dbReference type="Proteomes" id="UP000617743"/>
    </source>
</evidence>
<proteinExistence type="predicted"/>
<feature type="region of interest" description="Disordered" evidence="1">
    <location>
        <begin position="16"/>
        <end position="54"/>
    </location>
</feature>
<gene>
    <name evidence="2" type="ORF">GCM10010383_70360</name>
</gene>
<name>A0ABQ2XQV3_9ACTN</name>
<sequence length="54" mass="5461">MPMAMLVVAAVLDAAMATPSTTPRERRRAGRDGGGADDMKGSSGDRGGKSRAGL</sequence>
<evidence type="ECO:0000313" key="2">
    <source>
        <dbReference type="EMBL" id="GGX29714.1"/>
    </source>
</evidence>
<evidence type="ECO:0000256" key="1">
    <source>
        <dbReference type="SAM" id="MobiDB-lite"/>
    </source>
</evidence>
<keyword evidence="3" id="KW-1185">Reference proteome</keyword>
<dbReference type="Proteomes" id="UP000617743">
    <property type="component" value="Unassembled WGS sequence"/>
</dbReference>